<dbReference type="AlphaFoldDB" id="A0A423PQ53"/>
<dbReference type="Gene3D" id="3.40.50.1000">
    <property type="entry name" value="HAD superfamily/HAD-like"/>
    <property type="match status" value="1"/>
</dbReference>
<evidence type="ECO:0000256" key="7">
    <source>
        <dbReference type="ARBA" id="ARBA00022801"/>
    </source>
</evidence>
<proteinExistence type="inferred from homology"/>
<dbReference type="NCBIfam" id="NF009695">
    <property type="entry name" value="PRK13222.1-2"/>
    <property type="match status" value="1"/>
</dbReference>
<feature type="binding site" evidence="10">
    <location>
        <position position="16"/>
    </location>
    <ligand>
        <name>Mg(2+)</name>
        <dbReference type="ChEBI" id="CHEBI:18420"/>
    </ligand>
</feature>
<dbReference type="SFLD" id="SFLDG01135">
    <property type="entry name" value="C1.5.6:_HAD__Beta-PGM__Phospha"/>
    <property type="match status" value="1"/>
</dbReference>
<dbReference type="SFLD" id="SFLDG01129">
    <property type="entry name" value="C1.5:_HAD__Beta-PGM__Phosphata"/>
    <property type="match status" value="1"/>
</dbReference>
<evidence type="ECO:0000256" key="9">
    <source>
        <dbReference type="ARBA" id="ARBA00023277"/>
    </source>
</evidence>
<dbReference type="InterPro" id="IPR050155">
    <property type="entry name" value="HAD-like_hydrolase_sf"/>
</dbReference>
<comment type="caution">
    <text evidence="11">The sequence shown here is derived from an EMBL/GenBank/DDBJ whole genome shotgun (WGS) entry which is preliminary data.</text>
</comment>
<evidence type="ECO:0000256" key="2">
    <source>
        <dbReference type="ARBA" id="ARBA00001946"/>
    </source>
</evidence>
<evidence type="ECO:0000256" key="4">
    <source>
        <dbReference type="ARBA" id="ARBA00006171"/>
    </source>
</evidence>
<accession>A0A423PQ53</accession>
<dbReference type="CDD" id="cd16417">
    <property type="entry name" value="HAD_PGPase"/>
    <property type="match status" value="1"/>
</dbReference>
<dbReference type="FunFam" id="3.40.50.1000:FF:000022">
    <property type="entry name" value="Phosphoglycolate phosphatase"/>
    <property type="match status" value="1"/>
</dbReference>
<evidence type="ECO:0000256" key="5">
    <source>
        <dbReference type="ARBA" id="ARBA00013078"/>
    </source>
</evidence>
<dbReference type="SFLD" id="SFLDS00003">
    <property type="entry name" value="Haloacid_Dehalogenase"/>
    <property type="match status" value="1"/>
</dbReference>
<comment type="function">
    <text evidence="10">Specifically catalyzes the dephosphorylation of 2-phosphoglycolate. Is involved in the dissimilation of the intracellular 2-phosphoglycolate formed during the DNA repair of 3'-phosphoglycolate ends, a major class of DNA lesions induced by oxidative stress.</text>
</comment>
<keyword evidence="8 10" id="KW-0460">Magnesium</keyword>
<name>A0A423PQ53_9GAMM</name>
<dbReference type="NCBIfam" id="TIGR01509">
    <property type="entry name" value="HAD-SF-IA-v3"/>
    <property type="match status" value="1"/>
</dbReference>
<comment type="cofactor">
    <cofactor evidence="2 10">
        <name>Mg(2+)</name>
        <dbReference type="ChEBI" id="CHEBI:18420"/>
    </cofactor>
</comment>
<evidence type="ECO:0000313" key="11">
    <source>
        <dbReference type="EMBL" id="ROO27735.1"/>
    </source>
</evidence>
<dbReference type="InterPro" id="IPR023198">
    <property type="entry name" value="PGP-like_dom2"/>
</dbReference>
<evidence type="ECO:0000256" key="6">
    <source>
        <dbReference type="ARBA" id="ARBA00022723"/>
    </source>
</evidence>
<evidence type="ECO:0000256" key="10">
    <source>
        <dbReference type="HAMAP-Rule" id="MF_00495"/>
    </source>
</evidence>
<keyword evidence="6 10" id="KW-0479">Metal-binding</keyword>
<gene>
    <name evidence="11" type="ORF">SAOR_07860</name>
</gene>
<dbReference type="UniPathway" id="UPA00865">
    <property type="reaction ID" value="UER00834"/>
</dbReference>
<reference evidence="11 12" key="1">
    <citation type="submission" date="2013-10" db="EMBL/GenBank/DDBJ databases">
        <title>Salinisphaera orenii MK-B5 Genome Sequencing.</title>
        <authorList>
            <person name="Lai Q."/>
            <person name="Li C."/>
            <person name="Shao Z."/>
        </authorList>
    </citation>
    <scope>NUCLEOTIDE SEQUENCE [LARGE SCALE GENOMIC DNA]</scope>
    <source>
        <strain evidence="11 12">MK-B5</strain>
    </source>
</reference>
<dbReference type="Gene3D" id="1.10.150.240">
    <property type="entry name" value="Putative phosphatase, domain 2"/>
    <property type="match status" value="1"/>
</dbReference>
<dbReference type="Pfam" id="PF00702">
    <property type="entry name" value="Hydrolase"/>
    <property type="match status" value="1"/>
</dbReference>
<sequence>MHPALDHIALVVFDLDGTLIDSAPDLATAVDAVLGERGLPPAGVDKVRDWVGNGTHKLVERALTDATRASGEPASEADVDAAHARFLIHYGAAPCERTLLYEGAGELLETLSAAGIACALVTNKPAAFLPPILERFGLGDRFAVTVGGDTLARKKPHPDPLLHAAERTGISPDRALMIGDSRHDVAAGKAAGFRTLAVTYGYNHGEPVRDSAPDHVVDTLAELLPQGETLSPHAT</sequence>
<comment type="similarity">
    <text evidence="4 10">Belongs to the HAD-like hydrolase superfamily. CbbY/CbbZ/Gph/YieH family.</text>
</comment>
<feature type="active site" description="Nucleophile" evidence="10">
    <location>
        <position position="14"/>
    </location>
</feature>
<dbReference type="NCBIfam" id="TIGR01449">
    <property type="entry name" value="PGP_bact"/>
    <property type="match status" value="1"/>
</dbReference>
<comment type="catalytic activity">
    <reaction evidence="1 10">
        <text>2-phosphoglycolate + H2O = glycolate + phosphate</text>
        <dbReference type="Rhea" id="RHEA:14369"/>
        <dbReference type="ChEBI" id="CHEBI:15377"/>
        <dbReference type="ChEBI" id="CHEBI:29805"/>
        <dbReference type="ChEBI" id="CHEBI:43474"/>
        <dbReference type="ChEBI" id="CHEBI:58033"/>
        <dbReference type="EC" id="3.1.3.18"/>
    </reaction>
</comment>
<dbReference type="GO" id="GO:0008967">
    <property type="term" value="F:phosphoglycolate phosphatase activity"/>
    <property type="evidence" value="ECO:0007669"/>
    <property type="project" value="UniProtKB-UniRule"/>
</dbReference>
<organism evidence="11 12">
    <name type="scientific">Salinisphaera orenii MK-B5</name>
    <dbReference type="NCBI Taxonomy" id="856730"/>
    <lineage>
        <taxon>Bacteria</taxon>
        <taxon>Pseudomonadati</taxon>
        <taxon>Pseudomonadota</taxon>
        <taxon>Gammaproteobacteria</taxon>
        <taxon>Salinisphaerales</taxon>
        <taxon>Salinisphaeraceae</taxon>
        <taxon>Salinisphaera</taxon>
    </lineage>
</organism>
<keyword evidence="12" id="KW-1185">Reference proteome</keyword>
<dbReference type="GO" id="GO:0046872">
    <property type="term" value="F:metal ion binding"/>
    <property type="evidence" value="ECO:0007669"/>
    <property type="project" value="UniProtKB-KW"/>
</dbReference>
<dbReference type="Proteomes" id="UP000283993">
    <property type="component" value="Unassembled WGS sequence"/>
</dbReference>
<evidence type="ECO:0000313" key="12">
    <source>
        <dbReference type="Proteomes" id="UP000283993"/>
    </source>
</evidence>
<keyword evidence="7 10" id="KW-0378">Hydrolase</keyword>
<dbReference type="InterPro" id="IPR023214">
    <property type="entry name" value="HAD_sf"/>
</dbReference>
<dbReference type="PRINTS" id="PR00413">
    <property type="entry name" value="HADHALOGNASE"/>
</dbReference>
<dbReference type="InterPro" id="IPR037512">
    <property type="entry name" value="PGPase_prok"/>
</dbReference>
<feature type="binding site" evidence="10">
    <location>
        <position position="14"/>
    </location>
    <ligand>
        <name>Mg(2+)</name>
        <dbReference type="ChEBI" id="CHEBI:18420"/>
    </ligand>
</feature>
<dbReference type="GO" id="GO:0046295">
    <property type="term" value="P:glycolate biosynthetic process"/>
    <property type="evidence" value="ECO:0007669"/>
    <property type="project" value="UniProtKB-UniRule"/>
</dbReference>
<comment type="pathway">
    <text evidence="3 10">Organic acid metabolism; glycolate biosynthesis; glycolate from 2-phosphoglycolate: step 1/1.</text>
</comment>
<dbReference type="GO" id="GO:0005829">
    <property type="term" value="C:cytosol"/>
    <property type="evidence" value="ECO:0007669"/>
    <property type="project" value="TreeGrafter"/>
</dbReference>
<dbReference type="PANTHER" id="PTHR43434">
    <property type="entry name" value="PHOSPHOGLYCOLATE PHOSPHATASE"/>
    <property type="match status" value="1"/>
</dbReference>
<evidence type="ECO:0000256" key="3">
    <source>
        <dbReference type="ARBA" id="ARBA00004818"/>
    </source>
</evidence>
<dbReference type="GO" id="GO:0005975">
    <property type="term" value="P:carbohydrate metabolic process"/>
    <property type="evidence" value="ECO:0007669"/>
    <property type="project" value="InterPro"/>
</dbReference>
<dbReference type="InterPro" id="IPR006439">
    <property type="entry name" value="HAD-SF_hydro_IA"/>
</dbReference>
<dbReference type="EC" id="3.1.3.18" evidence="5 10"/>
<evidence type="ECO:0000256" key="8">
    <source>
        <dbReference type="ARBA" id="ARBA00022842"/>
    </source>
</evidence>
<dbReference type="PANTHER" id="PTHR43434:SF1">
    <property type="entry name" value="PHOSPHOGLYCOLATE PHOSPHATASE"/>
    <property type="match status" value="1"/>
</dbReference>
<feature type="binding site" evidence="10">
    <location>
        <position position="180"/>
    </location>
    <ligand>
        <name>Mg(2+)</name>
        <dbReference type="ChEBI" id="CHEBI:18420"/>
    </ligand>
</feature>
<dbReference type="GO" id="GO:0006281">
    <property type="term" value="P:DNA repair"/>
    <property type="evidence" value="ECO:0007669"/>
    <property type="project" value="TreeGrafter"/>
</dbReference>
<keyword evidence="9 10" id="KW-0119">Carbohydrate metabolism</keyword>
<dbReference type="EMBL" id="AYKH01000012">
    <property type="protein sequence ID" value="ROO27735.1"/>
    <property type="molecule type" value="Genomic_DNA"/>
</dbReference>
<dbReference type="InterPro" id="IPR036412">
    <property type="entry name" value="HAD-like_sf"/>
</dbReference>
<dbReference type="SUPFAM" id="SSF56784">
    <property type="entry name" value="HAD-like"/>
    <property type="match status" value="1"/>
</dbReference>
<dbReference type="HAMAP" id="MF_00495">
    <property type="entry name" value="GPH_hydrolase_bact"/>
    <property type="match status" value="1"/>
</dbReference>
<protein>
    <recommendedName>
        <fullName evidence="5 10">Phosphoglycolate phosphatase</fullName>
        <shortName evidence="10">PGP</shortName>
        <shortName evidence="10">PGPase</shortName>
        <ecNumber evidence="5 10">3.1.3.18</ecNumber>
    </recommendedName>
</protein>
<dbReference type="NCBIfam" id="TIGR01549">
    <property type="entry name" value="HAD-SF-IA-v1"/>
    <property type="match status" value="1"/>
</dbReference>
<evidence type="ECO:0000256" key="1">
    <source>
        <dbReference type="ARBA" id="ARBA00000830"/>
    </source>
</evidence>
<dbReference type="RefSeq" id="WP_123630935.1">
    <property type="nucleotide sequence ID" value="NZ_AYKH01000012.1"/>
</dbReference>